<evidence type="ECO:0000313" key="2">
    <source>
        <dbReference type="WBParaSite" id="PEQ_0000901401-mRNA-1"/>
    </source>
</evidence>
<protein>
    <submittedName>
        <fullName evidence="2">Uncharacterized protein</fullName>
    </submittedName>
</protein>
<organism evidence="1 2">
    <name type="scientific">Parascaris equorum</name>
    <name type="common">Equine roundworm</name>
    <dbReference type="NCBI Taxonomy" id="6256"/>
    <lineage>
        <taxon>Eukaryota</taxon>
        <taxon>Metazoa</taxon>
        <taxon>Ecdysozoa</taxon>
        <taxon>Nematoda</taxon>
        <taxon>Chromadorea</taxon>
        <taxon>Rhabditida</taxon>
        <taxon>Spirurina</taxon>
        <taxon>Ascaridomorpha</taxon>
        <taxon>Ascaridoidea</taxon>
        <taxon>Ascarididae</taxon>
        <taxon>Parascaris</taxon>
    </lineage>
</organism>
<keyword evidence="1" id="KW-1185">Reference proteome</keyword>
<dbReference type="AlphaFoldDB" id="A0A914RVY5"/>
<dbReference type="Proteomes" id="UP000887564">
    <property type="component" value="Unplaced"/>
</dbReference>
<sequence>MSLSEFQSQLVDRLSIAPSERRWEIREKINYELEVLFAQSIAARAEECFDESVRGSVMEQLLAMVTP</sequence>
<dbReference type="WBParaSite" id="PEQ_0000901401-mRNA-1">
    <property type="protein sequence ID" value="PEQ_0000901401-mRNA-1"/>
    <property type="gene ID" value="PEQ_0000901401"/>
</dbReference>
<evidence type="ECO:0000313" key="1">
    <source>
        <dbReference type="Proteomes" id="UP000887564"/>
    </source>
</evidence>
<accession>A0A914RVY5</accession>
<name>A0A914RVY5_PAREQ</name>
<reference evidence="2" key="1">
    <citation type="submission" date="2022-11" db="UniProtKB">
        <authorList>
            <consortium name="WormBaseParasite"/>
        </authorList>
    </citation>
    <scope>IDENTIFICATION</scope>
</reference>
<proteinExistence type="predicted"/>